<proteinExistence type="predicted"/>
<dbReference type="EMBL" id="KN832601">
    <property type="protein sequence ID" value="KII82888.1"/>
    <property type="molecule type" value="Genomic_DNA"/>
</dbReference>
<dbReference type="AlphaFoldDB" id="A0A0C9T450"/>
<sequence>MPAVKHHPSGFAAQAQWDVSLDLCQRGNRAATQQLPACSRQAMMRAHRGPRTSAYLLGTPALQVPTSKRAPCLRARSTVLRCTCAGRSPGLLACTTEGGTVLGRHERQLVICTSSLEKRLRKGVEMRKKLVLIVGNNEQGGWGGWSVVLLVIPVVPVPGASKAS</sequence>
<evidence type="ECO:0000313" key="2">
    <source>
        <dbReference type="Proteomes" id="UP000053263"/>
    </source>
</evidence>
<dbReference type="HOGENOM" id="CLU_1619727_0_0_1"/>
<dbReference type="Proteomes" id="UP000053263">
    <property type="component" value="Unassembled WGS sequence"/>
</dbReference>
<evidence type="ECO:0000313" key="1">
    <source>
        <dbReference type="EMBL" id="KII82888.1"/>
    </source>
</evidence>
<organism evidence="1 2">
    <name type="scientific">Plicaturopsis crispa FD-325 SS-3</name>
    <dbReference type="NCBI Taxonomy" id="944288"/>
    <lineage>
        <taxon>Eukaryota</taxon>
        <taxon>Fungi</taxon>
        <taxon>Dikarya</taxon>
        <taxon>Basidiomycota</taxon>
        <taxon>Agaricomycotina</taxon>
        <taxon>Agaricomycetes</taxon>
        <taxon>Agaricomycetidae</taxon>
        <taxon>Amylocorticiales</taxon>
        <taxon>Amylocorticiaceae</taxon>
        <taxon>Plicatura</taxon>
        <taxon>Plicaturopsis crispa</taxon>
    </lineage>
</organism>
<keyword evidence="2" id="KW-1185">Reference proteome</keyword>
<name>A0A0C9T450_PLICR</name>
<reference evidence="1 2" key="1">
    <citation type="submission" date="2014-06" db="EMBL/GenBank/DDBJ databases">
        <title>Evolutionary Origins and Diversification of the Mycorrhizal Mutualists.</title>
        <authorList>
            <consortium name="DOE Joint Genome Institute"/>
            <consortium name="Mycorrhizal Genomics Consortium"/>
            <person name="Kohler A."/>
            <person name="Kuo A."/>
            <person name="Nagy L.G."/>
            <person name="Floudas D."/>
            <person name="Copeland A."/>
            <person name="Barry K.W."/>
            <person name="Cichocki N."/>
            <person name="Veneault-Fourrey C."/>
            <person name="LaButti K."/>
            <person name="Lindquist E.A."/>
            <person name="Lipzen A."/>
            <person name="Lundell T."/>
            <person name="Morin E."/>
            <person name="Murat C."/>
            <person name="Riley R."/>
            <person name="Ohm R."/>
            <person name="Sun H."/>
            <person name="Tunlid A."/>
            <person name="Henrissat B."/>
            <person name="Grigoriev I.V."/>
            <person name="Hibbett D.S."/>
            <person name="Martin F."/>
        </authorList>
    </citation>
    <scope>NUCLEOTIDE SEQUENCE [LARGE SCALE GENOMIC DNA]</scope>
    <source>
        <strain evidence="1 2">FD-325 SS-3</strain>
    </source>
</reference>
<gene>
    <name evidence="1" type="ORF">PLICRDRAFT_33183</name>
</gene>
<protein>
    <submittedName>
        <fullName evidence="1">Uncharacterized protein</fullName>
    </submittedName>
</protein>
<accession>A0A0C9T450</accession>